<dbReference type="EMBL" id="VMHM01000001">
    <property type="protein sequence ID" value="TSK06387.1"/>
    <property type="molecule type" value="Genomic_DNA"/>
</dbReference>
<feature type="transmembrane region" description="Helical" evidence="7">
    <location>
        <begin position="552"/>
        <end position="570"/>
    </location>
</feature>
<dbReference type="InterPro" id="IPR010020">
    <property type="entry name" value="Integral_membrane_YCCS_YHJK"/>
</dbReference>
<evidence type="ECO:0000256" key="2">
    <source>
        <dbReference type="ARBA" id="ARBA00022475"/>
    </source>
</evidence>
<keyword evidence="4 7" id="KW-1133">Transmembrane helix</keyword>
<reference evidence="10 11" key="1">
    <citation type="submission" date="2019-07" db="EMBL/GenBank/DDBJ databases">
        <title>Gilliamella genomes.</title>
        <authorList>
            <person name="Zheng H."/>
        </authorList>
    </citation>
    <scope>NUCLEOTIDE SEQUENCE [LARGE SCALE GENOMIC DNA]</scope>
    <source>
        <strain evidence="10 11">W8127</strain>
    </source>
</reference>
<dbReference type="PANTHER" id="PTHR30509:SF8">
    <property type="entry name" value="INNER MEMBRANE PROTEIN YCCS"/>
    <property type="match status" value="1"/>
</dbReference>
<evidence type="ECO:0000256" key="6">
    <source>
        <dbReference type="ARBA" id="ARBA00043993"/>
    </source>
</evidence>
<evidence type="ECO:0000256" key="7">
    <source>
        <dbReference type="SAM" id="Phobius"/>
    </source>
</evidence>
<proteinExistence type="inferred from homology"/>
<feature type="transmembrane region" description="Helical" evidence="7">
    <location>
        <begin position="72"/>
        <end position="92"/>
    </location>
</feature>
<keyword evidence="5 7" id="KW-0472">Membrane</keyword>
<dbReference type="NCBIfam" id="TIGR01667">
    <property type="entry name" value="YCCS_YHFK"/>
    <property type="match status" value="1"/>
</dbReference>
<keyword evidence="2" id="KW-1003">Cell membrane</keyword>
<sequence>MYISYCYFQPKNSTLFNNCQQYSILPSILLTLRKPTFVHPFILTLRKVFYSSNLLFSIRMLISLTGSTLVPWYFGQTTLVIPLTLGVVAAGLTEIDTRLLSRCINLVLTLFCFALGTFSVELLFDYPALFMIGLVSSTFIFIMLGSLGQRYGVIAFGSLLIAAYTMLGHNLFDDKFTLPCFLLLGALWYNVVSLIESIIQPIRTTQQSLSICFMKLAQYLDAKAAMFDPDETDGFKKQTLQLTESNNQLIGAFNDTKRSLFNRLKSYRGQSYIRKLLSYYFVAQDIHERASSAHGQYQALSEHFKHSDILFRFARILNLQAKACTQLAIAIKLNQTYQHDSLFARYFTYLEEAIAQYQFSNRADMLLIKSLKNLHQNLLSIDLLLTNIDTEQHLSKEQEDNQLIDEELTSFHDLFAKIKRNLTVKSPLFRHAVRMSLVFFVGYMAILCSDLSHGYWIILTSLFVCQPNYSTTKHRLKLRVIGTILGIVVGIPLTFLFPSVPEQLVLIIITGWLFFLFKNSQYAYATAFITLLVFFSFSLIGESSISVAISRIIATLIGCFIAWLAVSFIWPDWKFRNLPKLVDRVCHDDSHYLALIGQQYLSGKTNDPQYRVARRAAHDSSADLSSLISLMTKEPHMNQAIIDKGFRLLTLNHILISYLSTLGAHRDKSISPKTLDLFDDLTVYIINLLSDKKLDSEYQAIKQLVTDYVETISINDDQTNSDLLVMQQLALILDILPEIVTLVSELDNKTA</sequence>
<comment type="caution">
    <text evidence="10">The sequence shown here is derived from an EMBL/GenBank/DDBJ whole genome shotgun (WGS) entry which is preliminary data.</text>
</comment>
<dbReference type="PANTHER" id="PTHR30509">
    <property type="entry name" value="P-HYDROXYBENZOIC ACID EFFLUX PUMP SUBUNIT-RELATED"/>
    <property type="match status" value="1"/>
</dbReference>
<gene>
    <name evidence="10" type="primary">yccS</name>
    <name evidence="10" type="ORF">FPQ15_00695</name>
</gene>
<accession>A0A556SZ23</accession>
<dbReference type="Proteomes" id="UP000319483">
    <property type="component" value="Unassembled WGS sequence"/>
</dbReference>
<dbReference type="InterPro" id="IPR032692">
    <property type="entry name" value="YccS_N"/>
</dbReference>
<feature type="transmembrane region" description="Helical" evidence="7">
    <location>
        <begin position="476"/>
        <end position="494"/>
    </location>
</feature>
<organism evidence="10 11">
    <name type="scientific">Gilliamella apicola</name>
    <dbReference type="NCBI Taxonomy" id="1196095"/>
    <lineage>
        <taxon>Bacteria</taxon>
        <taxon>Pseudomonadati</taxon>
        <taxon>Pseudomonadota</taxon>
        <taxon>Gammaproteobacteria</taxon>
        <taxon>Orbales</taxon>
        <taxon>Orbaceae</taxon>
        <taxon>Gilliamella</taxon>
    </lineage>
</organism>
<feature type="transmembrane region" description="Helical" evidence="7">
    <location>
        <begin position="151"/>
        <end position="170"/>
    </location>
</feature>
<evidence type="ECO:0000256" key="4">
    <source>
        <dbReference type="ARBA" id="ARBA00022989"/>
    </source>
</evidence>
<keyword evidence="3 7" id="KW-0812">Transmembrane</keyword>
<evidence type="ECO:0000259" key="8">
    <source>
        <dbReference type="Pfam" id="PF12805"/>
    </source>
</evidence>
<feature type="domain" description="Integral membrane bound transporter" evidence="9">
    <location>
        <begin position="444"/>
        <end position="565"/>
    </location>
</feature>
<evidence type="ECO:0000313" key="11">
    <source>
        <dbReference type="Proteomes" id="UP000319483"/>
    </source>
</evidence>
<feature type="transmembrane region" description="Helical" evidence="7">
    <location>
        <begin position="126"/>
        <end position="144"/>
    </location>
</feature>
<comment type="similarity">
    <text evidence="6">Belongs to the YccS/YhfK family.</text>
</comment>
<dbReference type="InterPro" id="IPR010019">
    <property type="entry name" value="Integral_membrane_YccS"/>
</dbReference>
<name>A0A556SZ23_9GAMM</name>
<dbReference type="GO" id="GO:0005886">
    <property type="term" value="C:plasma membrane"/>
    <property type="evidence" value="ECO:0007669"/>
    <property type="project" value="UniProtKB-SubCell"/>
</dbReference>
<dbReference type="NCBIfam" id="TIGR01666">
    <property type="entry name" value="YCCS"/>
    <property type="match status" value="1"/>
</dbReference>
<comment type="subcellular location">
    <subcellularLocation>
        <location evidence="1">Cell membrane</location>
        <topology evidence="1">Multi-pass membrane protein</topology>
    </subcellularLocation>
</comment>
<dbReference type="AlphaFoldDB" id="A0A556SZ23"/>
<feature type="transmembrane region" description="Helical" evidence="7">
    <location>
        <begin position="522"/>
        <end position="540"/>
    </location>
</feature>
<evidence type="ECO:0000256" key="3">
    <source>
        <dbReference type="ARBA" id="ARBA00022692"/>
    </source>
</evidence>
<evidence type="ECO:0000259" key="9">
    <source>
        <dbReference type="Pfam" id="PF13515"/>
    </source>
</evidence>
<evidence type="ECO:0000256" key="5">
    <source>
        <dbReference type="ARBA" id="ARBA00023136"/>
    </source>
</evidence>
<feature type="transmembrane region" description="Helical" evidence="7">
    <location>
        <begin position="99"/>
        <end position="120"/>
    </location>
</feature>
<evidence type="ECO:0000313" key="10">
    <source>
        <dbReference type="EMBL" id="TSK06387.1"/>
    </source>
</evidence>
<dbReference type="Pfam" id="PF12805">
    <property type="entry name" value="FUSC-like"/>
    <property type="match status" value="1"/>
</dbReference>
<dbReference type="InterPro" id="IPR049453">
    <property type="entry name" value="Memb_transporter_dom"/>
</dbReference>
<protein>
    <submittedName>
        <fullName evidence="10">TIGR01666 family membrane protein</fullName>
    </submittedName>
</protein>
<evidence type="ECO:0000256" key="1">
    <source>
        <dbReference type="ARBA" id="ARBA00004651"/>
    </source>
</evidence>
<feature type="domain" description="Integral membrane protein YccS N-terminal" evidence="8">
    <location>
        <begin position="105"/>
        <end position="385"/>
    </location>
</feature>
<dbReference type="Pfam" id="PF13515">
    <property type="entry name" value="FUSC_2"/>
    <property type="match status" value="1"/>
</dbReference>